<dbReference type="EMBL" id="FUZU01000005">
    <property type="protein sequence ID" value="SKC89144.1"/>
    <property type="molecule type" value="Genomic_DNA"/>
</dbReference>
<name>A0A1T5MMB7_9BACT</name>
<reference evidence="7 8" key="1">
    <citation type="submission" date="2017-02" db="EMBL/GenBank/DDBJ databases">
        <authorList>
            <person name="Peterson S.W."/>
        </authorList>
    </citation>
    <scope>NUCLEOTIDE SEQUENCE [LARGE SCALE GENOMIC DNA]</scope>
    <source>
        <strain evidence="7 8">DSM 25262</strain>
    </source>
</reference>
<dbReference type="InterPro" id="IPR008023">
    <property type="entry name" value="DUF748"/>
</dbReference>
<dbReference type="Pfam" id="PF05359">
    <property type="entry name" value="DUF748"/>
    <property type="match status" value="1"/>
</dbReference>
<dbReference type="Pfam" id="PF04357">
    <property type="entry name" value="TamB"/>
    <property type="match status" value="1"/>
</dbReference>
<organism evidence="7 8">
    <name type="scientific">Ohtaekwangia koreensis</name>
    <dbReference type="NCBI Taxonomy" id="688867"/>
    <lineage>
        <taxon>Bacteria</taxon>
        <taxon>Pseudomonadati</taxon>
        <taxon>Bacteroidota</taxon>
        <taxon>Cytophagia</taxon>
        <taxon>Cytophagales</taxon>
        <taxon>Fulvivirgaceae</taxon>
        <taxon>Ohtaekwangia</taxon>
    </lineage>
</organism>
<dbReference type="RefSeq" id="WP_079690271.1">
    <property type="nucleotide sequence ID" value="NZ_FUZU01000005.1"/>
</dbReference>
<evidence type="ECO:0000256" key="1">
    <source>
        <dbReference type="ARBA" id="ARBA00004167"/>
    </source>
</evidence>
<evidence type="ECO:0000256" key="3">
    <source>
        <dbReference type="ARBA" id="ARBA00022989"/>
    </source>
</evidence>
<evidence type="ECO:0000256" key="5">
    <source>
        <dbReference type="SAM" id="Phobius"/>
    </source>
</evidence>
<evidence type="ECO:0000313" key="7">
    <source>
        <dbReference type="EMBL" id="SKC89144.1"/>
    </source>
</evidence>
<evidence type="ECO:0000256" key="4">
    <source>
        <dbReference type="ARBA" id="ARBA00023136"/>
    </source>
</evidence>
<feature type="transmembrane region" description="Helical" evidence="5">
    <location>
        <begin position="20"/>
        <end position="40"/>
    </location>
</feature>
<dbReference type="GO" id="GO:0005886">
    <property type="term" value="C:plasma membrane"/>
    <property type="evidence" value="ECO:0007669"/>
    <property type="project" value="InterPro"/>
</dbReference>
<sequence length="1663" mass="185440">MNSVWKPKKIFVKIAKVVGWIILSIVLLLITISLVIQIPAVQNRIVQEAVSFLKNKIGTEVRLAHVGLSFPKKVVLEGLYLEDQKKDTLLYLGKLAIDTDLWGLTQKQIELNDVQIDTLYGNISRKSLDSTFNFSYIINAFAGTDTVTTPVDTTATPWEFSIEDVGLTQTELTFYDSLEKNDIRLNVGELEVSMDEFDLAQSIYRVDEILLSNVAATVIQRPAIKADSSVTASNDSTVLPFTIGVNTVRLQSIIASYTNHTTRQVIDLNLTEAKLDADEIDLQKQIIRLDEFTLTKTNIVYHQMAFSKAAAPVKEPASPNTSAPTKPWTISLDELNLADNSIQYYDFNKPVVNGALDFNHLWLTRWMIQAEDLKLEGSKISGVLKDLALQDKSGFTISSFKTDFALTDDAVRVEDFSFNTPNSTINLEAKATFPSFATLAEQYPEASIDLAIAPSSLSMRDILYLAPAIMDSIPLTLSKDTRVDMETSCSGKVKDLNIQQLTVRTLTQTTLQANGTIKGLPDFQHAVLDIALQKFYTSSRDINSILPDTMLPKSIALPQWINLAGSVKGTPNAPATKATLTSNIGSIDILADLNFDSTAAENYDAKVKIKKFHVGKLLKQEQTMGTIDLDASAKGAGFTIEDIDAAVKLVMHEFTYNKYSYRDFIVNGNLKKYFFSGDAQLHDKNLDFKLEGDLDYHEDIPRYDFTFDLLNVDFKALNLSQRALRARGTVDVKLATSDFQVINGNLSIRKVAVFNGTKLYAVDSLLFASIDQKGQSEITIQSDILSGDFKGNINIFTLPEALKRHINQYFTLHDSTFKKPAGPQNFNFNLVIKNTDLLTEVLIPDLEPFVPGEIAGEFDSEQHRLWLSMKVAKIKYAGLSMDSIGLKVISDEQSLDYTFLVQKINFDTLRMEALKLSGNIMNDSIYSRFVVYDSTQQEKYMLGGVFNSYEDAFQFRFLRNQVVLNYEAWTTPLYNTLRFTSNGMTPNNFYISKGQERILLLKREDRDTTMTVVFNEVDLKNITSLIEGTTPIAGTIDGDLNIGVAKQGSFNSTLYIRDLAILEQPWGDLALALGKTSTGPFNIDLRIDGTNMELLAAGYITSNEPKPQIHFTTTLTKLDLAAIEPLTMKQVKNMKGQLVGEVKIEGYTDDPEIDGILTFKNAELTPTIVGSKFLLEDESIRLTGSGLTLNKFKIKDEQNNIALIDGSVKTNAFKSFDLALTFNADNFQLINTKEGDNELFYGDVRINTRARITGTSDFPKVEVNASLSKGSEFTYVVPETQKTILEQEGIVRFVDRDAVKDPFLASTQPKDTISSKFTGIDLSANIELNGEETFNIVIDPITGDKLSVKGNSTLTLDIDETGDMQLSGRYEITEGSYNLSFYKLVKRQFSIEKGSTITWSGNMLQPEMNIRALFKVETSPIDLVANQSTASTQDMNPYKQRLPFLVYLIIEGNLLTPDISFQLDMPQDKQNAFGGSIYAKIKDINTRESDLNKQVFALLILKRFISDNPFDSQGGSDVASTARTSVSKILTDQLNRLSENIKGVQLTFDVKSYEDYTTGTAEGQTELQLGVSKSLMNDRLIVKVAGNVDVEGNTSNQRSFEDYIGDLALEYKLTEDGRLRITGFRNSNYDMIDGELTETGAGFIYIKDYDAFRELFKANAKQN</sequence>
<evidence type="ECO:0000313" key="8">
    <source>
        <dbReference type="Proteomes" id="UP000190961"/>
    </source>
</evidence>
<dbReference type="PANTHER" id="PTHR36985">
    <property type="entry name" value="TRANSLOCATION AND ASSEMBLY MODULE SUBUNIT TAMB"/>
    <property type="match status" value="1"/>
</dbReference>
<keyword evidence="4 5" id="KW-0472">Membrane</keyword>
<keyword evidence="8" id="KW-1185">Reference proteome</keyword>
<keyword evidence="2 5" id="KW-0812">Transmembrane</keyword>
<comment type="subcellular location">
    <subcellularLocation>
        <location evidence="1">Membrane</location>
        <topology evidence="1">Single-pass membrane protein</topology>
    </subcellularLocation>
</comment>
<protein>
    <recommendedName>
        <fullName evidence="6">Translocation and assembly module TamB C-terminal domain-containing protein</fullName>
    </recommendedName>
</protein>
<keyword evidence="3 5" id="KW-1133">Transmembrane helix</keyword>
<dbReference type="GO" id="GO:0009306">
    <property type="term" value="P:protein secretion"/>
    <property type="evidence" value="ECO:0007669"/>
    <property type="project" value="InterPro"/>
</dbReference>
<evidence type="ECO:0000256" key="2">
    <source>
        <dbReference type="ARBA" id="ARBA00022692"/>
    </source>
</evidence>
<proteinExistence type="predicted"/>
<feature type="domain" description="Translocation and assembly module TamB C-terminal" evidence="6">
    <location>
        <begin position="1192"/>
        <end position="1649"/>
    </location>
</feature>
<dbReference type="Proteomes" id="UP000190961">
    <property type="component" value="Unassembled WGS sequence"/>
</dbReference>
<dbReference type="InterPro" id="IPR007452">
    <property type="entry name" value="TamB_C"/>
</dbReference>
<dbReference type="STRING" id="688867.SAMN05660236_5773"/>
<accession>A0A1T5MMB7</accession>
<evidence type="ECO:0000259" key="6">
    <source>
        <dbReference type="Pfam" id="PF04357"/>
    </source>
</evidence>
<dbReference type="PANTHER" id="PTHR36985:SF1">
    <property type="entry name" value="TRANSLOCATION AND ASSEMBLY MODULE SUBUNIT TAMB"/>
    <property type="match status" value="1"/>
</dbReference>
<dbReference type="OrthoDB" id="9811276at2"/>
<gene>
    <name evidence="7" type="ORF">SAMN05660236_5773</name>
</gene>